<protein>
    <submittedName>
        <fullName evidence="4">Methyltransferase type 11</fullName>
    </submittedName>
</protein>
<accession>Q12KF5</accession>
<gene>
    <name evidence="4" type="ordered locus">Sden_2792</name>
</gene>
<reference evidence="4 5" key="1">
    <citation type="submission" date="2006-03" db="EMBL/GenBank/DDBJ databases">
        <title>Complete sequence of Shewanella denitrificans OS217.</title>
        <authorList>
            <consortium name="US DOE Joint Genome Institute"/>
            <person name="Copeland A."/>
            <person name="Lucas S."/>
            <person name="Lapidus A."/>
            <person name="Barry K."/>
            <person name="Detter J.C."/>
            <person name="Glavina del Rio T."/>
            <person name="Hammon N."/>
            <person name="Israni S."/>
            <person name="Dalin E."/>
            <person name="Tice H."/>
            <person name="Pitluck S."/>
            <person name="Brettin T."/>
            <person name="Bruce D."/>
            <person name="Han C."/>
            <person name="Tapia R."/>
            <person name="Gilna P."/>
            <person name="Kiss H."/>
            <person name="Schmutz J."/>
            <person name="Larimer F."/>
            <person name="Land M."/>
            <person name="Hauser L."/>
            <person name="Kyrpides N."/>
            <person name="Lykidis A."/>
            <person name="Richardson P."/>
        </authorList>
    </citation>
    <scope>NUCLEOTIDE SEQUENCE [LARGE SCALE GENOMIC DNA]</scope>
    <source>
        <strain evidence="5">OS217 / ATCC BAA-1090 / DSM 15013</strain>
    </source>
</reference>
<dbReference type="KEGG" id="sdn:Sden_2792"/>
<dbReference type="Pfam" id="PF13649">
    <property type="entry name" value="Methyltransf_25"/>
    <property type="match status" value="1"/>
</dbReference>
<dbReference type="AlphaFoldDB" id="Q12KF5"/>
<keyword evidence="5" id="KW-1185">Reference proteome</keyword>
<dbReference type="InterPro" id="IPR041698">
    <property type="entry name" value="Methyltransf_25"/>
</dbReference>
<evidence type="ECO:0000259" key="3">
    <source>
        <dbReference type="Pfam" id="PF13649"/>
    </source>
</evidence>
<evidence type="ECO:0000256" key="2">
    <source>
        <dbReference type="ARBA" id="ARBA00022679"/>
    </source>
</evidence>
<proteinExistence type="predicted"/>
<dbReference type="STRING" id="318161.Sden_2792"/>
<dbReference type="eggNOG" id="COG2226">
    <property type="taxonomic scope" value="Bacteria"/>
</dbReference>
<sequence length="281" mass="31288">MSLVATPLDAFSLDALALDAAALAKPANDPALSVSHGNALYTDLSCYYDLMCADIDYQAQSAYVKRLHQIFGNGNSQYLDLACGTGPHVRHFIDFGYQCSGLDINQPMLDIAQSRCPEAHFSQGDMSEFSLETPVDLISCFLYSIHYNDGIDKLKACLASIHAALTVGGMFCFNSVDKDSIDNRLQVSHSLVDNDNHFVFQSGWYYGGQGDKQALNLSIDKTRDNHTQSWQDQHPMVAVNFQRMQQVLAPYFEVHIFEHDYDKLVPWNGHSGNAIFACIKK</sequence>
<dbReference type="InterPro" id="IPR029063">
    <property type="entry name" value="SAM-dependent_MTases_sf"/>
</dbReference>
<dbReference type="GO" id="GO:0032259">
    <property type="term" value="P:methylation"/>
    <property type="evidence" value="ECO:0007669"/>
    <property type="project" value="UniProtKB-KW"/>
</dbReference>
<keyword evidence="2 4" id="KW-0808">Transferase</keyword>
<organism evidence="4 5">
    <name type="scientific">Shewanella denitrificans (strain OS217 / ATCC BAA-1090 / DSM 15013)</name>
    <dbReference type="NCBI Taxonomy" id="318161"/>
    <lineage>
        <taxon>Bacteria</taxon>
        <taxon>Pseudomonadati</taxon>
        <taxon>Pseudomonadota</taxon>
        <taxon>Gammaproteobacteria</taxon>
        <taxon>Alteromonadales</taxon>
        <taxon>Shewanellaceae</taxon>
        <taxon>Shewanella</taxon>
    </lineage>
</organism>
<dbReference type="Gene3D" id="2.20.130.10">
    <property type="entry name" value="CAC2371-like domains"/>
    <property type="match status" value="1"/>
</dbReference>
<dbReference type="GO" id="GO:0008168">
    <property type="term" value="F:methyltransferase activity"/>
    <property type="evidence" value="ECO:0007669"/>
    <property type="project" value="UniProtKB-KW"/>
</dbReference>
<evidence type="ECO:0000256" key="1">
    <source>
        <dbReference type="ARBA" id="ARBA00022603"/>
    </source>
</evidence>
<feature type="domain" description="Methyltransferase" evidence="3">
    <location>
        <begin position="79"/>
        <end position="169"/>
    </location>
</feature>
<dbReference type="Gene3D" id="3.40.50.150">
    <property type="entry name" value="Vaccinia Virus protein VP39"/>
    <property type="match status" value="1"/>
</dbReference>
<dbReference type="EMBL" id="CP000302">
    <property type="protein sequence ID" value="ABE56071.1"/>
    <property type="molecule type" value="Genomic_DNA"/>
</dbReference>
<name>Q12KF5_SHEDO</name>
<dbReference type="HOGENOM" id="CLU_1119520_0_0_6"/>
<dbReference type="OrthoDB" id="5800887at2"/>
<keyword evidence="1 4" id="KW-0489">Methyltransferase</keyword>
<dbReference type="SUPFAM" id="SSF53335">
    <property type="entry name" value="S-adenosyl-L-methionine-dependent methyltransferases"/>
    <property type="match status" value="1"/>
</dbReference>
<dbReference type="Proteomes" id="UP000001982">
    <property type="component" value="Chromosome"/>
</dbReference>
<dbReference type="PANTHER" id="PTHR43861:SF1">
    <property type="entry name" value="TRANS-ACONITATE 2-METHYLTRANSFERASE"/>
    <property type="match status" value="1"/>
</dbReference>
<dbReference type="PANTHER" id="PTHR43861">
    <property type="entry name" value="TRANS-ACONITATE 2-METHYLTRANSFERASE-RELATED"/>
    <property type="match status" value="1"/>
</dbReference>
<evidence type="ECO:0000313" key="5">
    <source>
        <dbReference type="Proteomes" id="UP000001982"/>
    </source>
</evidence>
<dbReference type="CDD" id="cd02440">
    <property type="entry name" value="AdoMet_MTases"/>
    <property type="match status" value="1"/>
</dbReference>
<evidence type="ECO:0000313" key="4">
    <source>
        <dbReference type="EMBL" id="ABE56071.1"/>
    </source>
</evidence>